<feature type="transmembrane region" description="Helical" evidence="1">
    <location>
        <begin position="21"/>
        <end position="40"/>
    </location>
</feature>
<comment type="caution">
    <text evidence="2">The sequence shown here is derived from an EMBL/GenBank/DDBJ whole genome shotgun (WGS) entry which is preliminary data.</text>
</comment>
<evidence type="ECO:0000313" key="2">
    <source>
        <dbReference type="EMBL" id="CDL81891.1"/>
    </source>
</evidence>
<dbReference type="RefSeq" id="WP_038235865.1">
    <property type="nucleotide sequence ID" value="NZ_CAWLWS010000074.1"/>
</dbReference>
<evidence type="ECO:0000313" key="3">
    <source>
        <dbReference type="Proteomes" id="UP000019202"/>
    </source>
</evidence>
<dbReference type="PANTHER" id="PTHR34980:SF2">
    <property type="entry name" value="INNER MEMBRANE PROTEIN YHAH-RELATED"/>
    <property type="match status" value="1"/>
</dbReference>
<keyword evidence="1" id="KW-0472">Membrane</keyword>
<name>W1IWA9_9GAMM</name>
<feature type="transmembrane region" description="Helical" evidence="1">
    <location>
        <begin position="85"/>
        <end position="104"/>
    </location>
</feature>
<dbReference type="OrthoDB" id="9812349at2"/>
<proteinExistence type="predicted"/>
<gene>
    <name evidence="2" type="primary">yhaI</name>
    <name evidence="2" type="ORF">XSR1_170015</name>
</gene>
<feature type="transmembrane region" description="Helical" evidence="1">
    <location>
        <begin position="52"/>
        <end position="73"/>
    </location>
</feature>
<evidence type="ECO:0000256" key="1">
    <source>
        <dbReference type="SAM" id="Phobius"/>
    </source>
</evidence>
<keyword evidence="1" id="KW-0812">Transmembrane</keyword>
<dbReference type="EMBL" id="CBXF010000074">
    <property type="protein sequence ID" value="CDL81891.1"/>
    <property type="molecule type" value="Genomic_DNA"/>
</dbReference>
<dbReference type="InterPro" id="IPR008523">
    <property type="entry name" value="DUF805"/>
</dbReference>
<dbReference type="Pfam" id="PF05656">
    <property type="entry name" value="DUF805"/>
    <property type="match status" value="1"/>
</dbReference>
<keyword evidence="3" id="KW-1185">Reference proteome</keyword>
<protein>
    <submittedName>
        <fullName evidence="2">Inner membrane protein yhaI</fullName>
    </submittedName>
</protein>
<organism evidence="2 3">
    <name type="scientific">Xenorhabdus szentirmaii DSM 16338</name>
    <dbReference type="NCBI Taxonomy" id="1427518"/>
    <lineage>
        <taxon>Bacteria</taxon>
        <taxon>Pseudomonadati</taxon>
        <taxon>Pseudomonadota</taxon>
        <taxon>Gammaproteobacteria</taxon>
        <taxon>Enterobacterales</taxon>
        <taxon>Morganellaceae</taxon>
        <taxon>Xenorhabdus</taxon>
    </lineage>
</organism>
<keyword evidence="1" id="KW-1133">Transmembrane helix</keyword>
<dbReference type="GeneID" id="97123643"/>
<dbReference type="PANTHER" id="PTHR34980">
    <property type="entry name" value="INNER MEMBRANE PROTEIN-RELATED-RELATED"/>
    <property type="match status" value="1"/>
</dbReference>
<reference evidence="2" key="1">
    <citation type="submission" date="2013-11" db="EMBL/GenBank/DDBJ databases">
        <title>Draft genome sequence and annotation of the entomopathogenic bacteria, Xenorhabdus cabanillasi strain JM26 and Xenorhabdus szentirmai strain DSM 16338.</title>
        <authorList>
            <person name="Gualtieri M."/>
            <person name="Ogier J.C."/>
            <person name="Pages S."/>
            <person name="Givaudan A."/>
            <person name="Gaudriault S."/>
        </authorList>
    </citation>
    <scope>NUCLEOTIDE SEQUENCE [LARGE SCALE GENOMIC DNA]</scope>
    <source>
        <strain evidence="2">DSM 16338</strain>
    </source>
</reference>
<dbReference type="STRING" id="1427518.XSR1_170015"/>
<dbReference type="AlphaFoldDB" id="W1IWA9"/>
<dbReference type="GO" id="GO:0005886">
    <property type="term" value="C:plasma membrane"/>
    <property type="evidence" value="ECO:0007669"/>
    <property type="project" value="TreeGrafter"/>
</dbReference>
<sequence>MKSYVQALRYYVTFKGRATRYEFWGFLLFHLLVILLISFLEREFAIANPEIYMGKFTGLYLLVTFLPALAVTVRRLHDSGLSGGWVLFGVVPLLGWLIVLALAARGSIGSDGTSGSKLEGSTSGLTR</sequence>
<accession>W1IWA9</accession>
<dbReference type="Proteomes" id="UP000019202">
    <property type="component" value="Unassembled WGS sequence"/>
</dbReference>